<sequence length="71" mass="8097">MEARMETKQEKPLNFGRKFRWTVVIWLLIGGIINYLDRANLSIAAPEMMKELGLSVTEIGLLGTFFLGVMH</sequence>
<protein>
    <recommendedName>
        <fullName evidence="4">MFS transporter</fullName>
    </recommendedName>
</protein>
<name>A0A941J7E9_9BACI</name>
<dbReference type="AlphaFoldDB" id="A0A941J7E9"/>
<dbReference type="InterPro" id="IPR036259">
    <property type="entry name" value="MFS_trans_sf"/>
</dbReference>
<keyword evidence="1" id="KW-0472">Membrane</keyword>
<proteinExistence type="predicted"/>
<keyword evidence="1" id="KW-0812">Transmembrane</keyword>
<keyword evidence="1" id="KW-1133">Transmembrane helix</keyword>
<dbReference type="EMBL" id="JAGTPW010000042">
    <property type="protein sequence ID" value="MBR8645585.1"/>
    <property type="molecule type" value="Genomic_DNA"/>
</dbReference>
<evidence type="ECO:0000313" key="2">
    <source>
        <dbReference type="EMBL" id="MBR8645585.1"/>
    </source>
</evidence>
<feature type="transmembrane region" description="Helical" evidence="1">
    <location>
        <begin position="21"/>
        <end position="37"/>
    </location>
</feature>
<dbReference type="SUPFAM" id="SSF103473">
    <property type="entry name" value="MFS general substrate transporter"/>
    <property type="match status" value="1"/>
</dbReference>
<evidence type="ECO:0000313" key="3">
    <source>
        <dbReference type="Proteomes" id="UP000680045"/>
    </source>
</evidence>
<organism evidence="2 3">
    <name type="scientific">Peribacillus frigoritolerans</name>
    <dbReference type="NCBI Taxonomy" id="450367"/>
    <lineage>
        <taxon>Bacteria</taxon>
        <taxon>Bacillati</taxon>
        <taxon>Bacillota</taxon>
        <taxon>Bacilli</taxon>
        <taxon>Bacillales</taxon>
        <taxon>Bacillaceae</taxon>
        <taxon>Peribacillus</taxon>
    </lineage>
</organism>
<evidence type="ECO:0000256" key="1">
    <source>
        <dbReference type="SAM" id="Phobius"/>
    </source>
</evidence>
<dbReference type="Proteomes" id="UP000680045">
    <property type="component" value="Unassembled WGS sequence"/>
</dbReference>
<dbReference type="Gene3D" id="1.20.1250.20">
    <property type="entry name" value="MFS general substrate transporter like domains"/>
    <property type="match status" value="1"/>
</dbReference>
<comment type="caution">
    <text evidence="2">The sequence shown here is derived from an EMBL/GenBank/DDBJ whole genome shotgun (WGS) entry which is preliminary data.</text>
</comment>
<accession>A0A941J7E9</accession>
<gene>
    <name evidence="2" type="ORF">KEH51_20590</name>
</gene>
<evidence type="ECO:0008006" key="4">
    <source>
        <dbReference type="Google" id="ProtNLM"/>
    </source>
</evidence>
<feature type="transmembrane region" description="Helical" evidence="1">
    <location>
        <begin position="52"/>
        <end position="70"/>
    </location>
</feature>
<reference evidence="2" key="1">
    <citation type="submission" date="2021-04" db="EMBL/GenBank/DDBJ databases">
        <title>Whole genome sequencing of Enterococci isolates from hospitalized patients.</title>
        <authorList>
            <person name="Ogoti B.M."/>
            <person name="Onyambu F.G."/>
        </authorList>
    </citation>
    <scope>NUCLEOTIDE SEQUENCE</scope>
    <source>
        <strain evidence="2">242</strain>
    </source>
</reference>